<gene>
    <name evidence="3" type="ORF">I6U48_15620</name>
</gene>
<sequence>MDMHISNLVENLSQYKPKVYINREDITNIKYINYLEPGLLDFDPNTLYVGDMSNLEVTLDILTKGNILIVSEASMPTSISTNDNFNIIFISGDCVLAVFNKVLDIFSEYIKLTEGSSKLLETLSQGNGIQEIINMGFQLIGNPIFVRDISFSILAFTQDIMVDDYVWKELTSKGYQPYDGFQYLMKNGFIESTNNVKIPVYFKNMSDAEYKTLQKEKKKISIEQNKNYMLRPTFDLEGKVKISRLWSNIFIGNKVIGQVVVLEAFKPFSETDMLLIKSLSDTVSLELQKHKYYENLDGSKLELLIVDLLDGKVKDQETLEEKLKFVSWNLKKNLRVIVVTTNQKEISNIPIKYVSGFFENVFGNAICVLYERSIVVVVGTRTDKKLSDIQLEKLKQFMKDTGMFSGVSRNFCRLLDLKKYYKQALDGISAGKHLKKDMLLFFYDDYILQNMFDLCSGQEALKEFCHPSIFTLMNYDCENKTNYLKILQSYIMSFKNQSELAASMHVHRNTLYYRISKIEEIMNVDLNDIDDFFSIYLSFKILEYLE</sequence>
<dbReference type="Pfam" id="PF13556">
    <property type="entry name" value="HTH_30"/>
    <property type="match status" value="1"/>
</dbReference>
<dbReference type="RefSeq" id="WP_218321399.1">
    <property type="nucleotide sequence ID" value="NZ_JAEEGC010000073.1"/>
</dbReference>
<feature type="domain" description="PucR C-terminal helix-turn-helix" evidence="1">
    <location>
        <begin position="484"/>
        <end position="541"/>
    </location>
</feature>
<dbReference type="Proteomes" id="UP000694308">
    <property type="component" value="Unassembled WGS sequence"/>
</dbReference>
<dbReference type="Pfam" id="PF17853">
    <property type="entry name" value="GGDEF_2"/>
    <property type="match status" value="1"/>
</dbReference>
<evidence type="ECO:0000313" key="4">
    <source>
        <dbReference type="Proteomes" id="UP000694308"/>
    </source>
</evidence>
<evidence type="ECO:0000313" key="3">
    <source>
        <dbReference type="EMBL" id="MBV7274332.1"/>
    </source>
</evidence>
<dbReference type="EMBL" id="JAEEGC010000073">
    <property type="protein sequence ID" value="MBV7274332.1"/>
    <property type="molecule type" value="Genomic_DNA"/>
</dbReference>
<name>A0A949TS24_9CLOT</name>
<evidence type="ECO:0000259" key="1">
    <source>
        <dbReference type="Pfam" id="PF13556"/>
    </source>
</evidence>
<feature type="domain" description="CdaR GGDEF-like" evidence="2">
    <location>
        <begin position="315"/>
        <end position="428"/>
    </location>
</feature>
<dbReference type="AlphaFoldDB" id="A0A949TS24"/>
<proteinExistence type="predicted"/>
<dbReference type="PANTHER" id="PTHR33744:SF1">
    <property type="entry name" value="DNA-BINDING TRANSCRIPTIONAL ACTIVATOR ADER"/>
    <property type="match status" value="1"/>
</dbReference>
<dbReference type="InterPro" id="IPR051448">
    <property type="entry name" value="CdaR-like_regulators"/>
</dbReference>
<reference evidence="3" key="1">
    <citation type="submission" date="2020-12" db="EMBL/GenBank/DDBJ databases">
        <title>Clostridium thailandense sp. nov., a novel acetogenic bacterium isolated from peat land soil in Thailand.</title>
        <authorList>
            <person name="Chaikitkaew S."/>
            <person name="Birkeland N.K."/>
        </authorList>
    </citation>
    <scope>NUCLEOTIDE SEQUENCE</scope>
    <source>
        <strain evidence="3">PL3</strain>
    </source>
</reference>
<keyword evidence="4" id="KW-1185">Reference proteome</keyword>
<dbReference type="InterPro" id="IPR025736">
    <property type="entry name" value="PucR_C-HTH_dom"/>
</dbReference>
<accession>A0A949TS24</accession>
<organism evidence="3 4">
    <name type="scientific">Clostridium thailandense</name>
    <dbReference type="NCBI Taxonomy" id="2794346"/>
    <lineage>
        <taxon>Bacteria</taxon>
        <taxon>Bacillati</taxon>
        <taxon>Bacillota</taxon>
        <taxon>Clostridia</taxon>
        <taxon>Eubacteriales</taxon>
        <taxon>Clostridiaceae</taxon>
        <taxon>Clostridium</taxon>
    </lineage>
</organism>
<evidence type="ECO:0000259" key="2">
    <source>
        <dbReference type="Pfam" id="PF17853"/>
    </source>
</evidence>
<protein>
    <submittedName>
        <fullName evidence="3">Helix-turn-helix domain-containing protein</fullName>
    </submittedName>
</protein>
<dbReference type="PANTHER" id="PTHR33744">
    <property type="entry name" value="CARBOHYDRATE DIACID REGULATOR"/>
    <property type="match status" value="1"/>
</dbReference>
<dbReference type="InterPro" id="IPR041522">
    <property type="entry name" value="CdaR_GGDEF"/>
</dbReference>
<comment type="caution">
    <text evidence="3">The sequence shown here is derived from an EMBL/GenBank/DDBJ whole genome shotgun (WGS) entry which is preliminary data.</text>
</comment>